<dbReference type="Pfam" id="PF13480">
    <property type="entry name" value="Acetyltransf_6"/>
    <property type="match status" value="1"/>
</dbReference>
<gene>
    <name evidence="2" type="ORF">SAMN05444920_118239</name>
</gene>
<accession>A0A1H6ET66</accession>
<proteinExistence type="predicted"/>
<organism evidence="2 3">
    <name type="scientific">Nonomuraea solani</name>
    <dbReference type="NCBI Taxonomy" id="1144553"/>
    <lineage>
        <taxon>Bacteria</taxon>
        <taxon>Bacillati</taxon>
        <taxon>Actinomycetota</taxon>
        <taxon>Actinomycetes</taxon>
        <taxon>Streptosporangiales</taxon>
        <taxon>Streptosporangiaceae</taxon>
        <taxon>Nonomuraea</taxon>
    </lineage>
</organism>
<dbReference type="Gene3D" id="3.40.630.30">
    <property type="match status" value="1"/>
</dbReference>
<name>A0A1H6ET66_9ACTN</name>
<sequence length="336" mass="36525">MIHIADSIEDLTAADLAHWTATADAARAPAFYHPGFLRAYERAPLAPTDAFHYLFLPGAVLPAYLQGTDDAAGDVSGLGLAGDAPGARILLTHVTHCYDTVLPAYDIGTSLKPACRALAELAARHRARWFAFLDVDAASPLARHMTAGGFEPIPMETRYRLDLSPYRDLGDLIASHPRRSYAGRWLRRIRARTERGDIETTVLRPPFEPARIAEAVELCRRTTARHGTPGYYPEHLHAFVREAGPGVRVVETRIDGRLATAVICLTDAGRFHLWAGGTDEFPAGQGISRYTLLVSSVLGPALDAGARCLEAGRGNGGVKEHFRMEPVRLAGFVGTR</sequence>
<dbReference type="RefSeq" id="WP_103962160.1">
    <property type="nucleotide sequence ID" value="NZ_FNVT01000018.1"/>
</dbReference>
<dbReference type="Proteomes" id="UP000236732">
    <property type="component" value="Unassembled WGS sequence"/>
</dbReference>
<dbReference type="SUPFAM" id="SSF55729">
    <property type="entry name" value="Acyl-CoA N-acyltransferases (Nat)"/>
    <property type="match status" value="1"/>
</dbReference>
<keyword evidence="3" id="KW-1185">Reference proteome</keyword>
<dbReference type="InterPro" id="IPR016181">
    <property type="entry name" value="Acyl_CoA_acyltransferase"/>
</dbReference>
<dbReference type="OrthoDB" id="6028172at2"/>
<protein>
    <submittedName>
        <fullName evidence="2">Acetyltransferase (GNAT) domain-containing protein</fullName>
    </submittedName>
</protein>
<evidence type="ECO:0000259" key="1">
    <source>
        <dbReference type="Pfam" id="PF13480"/>
    </source>
</evidence>
<reference evidence="2 3" key="1">
    <citation type="submission" date="2016-10" db="EMBL/GenBank/DDBJ databases">
        <authorList>
            <person name="de Groot N.N."/>
        </authorList>
    </citation>
    <scope>NUCLEOTIDE SEQUENCE [LARGE SCALE GENOMIC DNA]</scope>
    <source>
        <strain evidence="2 3">CGMCC 4.7037</strain>
    </source>
</reference>
<dbReference type="InterPro" id="IPR038740">
    <property type="entry name" value="BioF2-like_GNAT_dom"/>
</dbReference>
<feature type="domain" description="BioF2-like acetyltransferase" evidence="1">
    <location>
        <begin position="186"/>
        <end position="315"/>
    </location>
</feature>
<dbReference type="AlphaFoldDB" id="A0A1H6ET66"/>
<evidence type="ECO:0000313" key="3">
    <source>
        <dbReference type="Proteomes" id="UP000236732"/>
    </source>
</evidence>
<keyword evidence="2" id="KW-0808">Transferase</keyword>
<evidence type="ECO:0000313" key="2">
    <source>
        <dbReference type="EMBL" id="SEH01050.1"/>
    </source>
</evidence>
<dbReference type="GO" id="GO:0016740">
    <property type="term" value="F:transferase activity"/>
    <property type="evidence" value="ECO:0007669"/>
    <property type="project" value="UniProtKB-KW"/>
</dbReference>
<dbReference type="EMBL" id="FNVT01000018">
    <property type="protein sequence ID" value="SEH01050.1"/>
    <property type="molecule type" value="Genomic_DNA"/>
</dbReference>